<dbReference type="AlphaFoldDB" id="A0A7S3VT45"/>
<dbReference type="Pfam" id="PF23188">
    <property type="entry name" value="THU_Piezo1"/>
    <property type="match status" value="1"/>
</dbReference>
<evidence type="ECO:0000256" key="1">
    <source>
        <dbReference type="SAM" id="MobiDB-lite"/>
    </source>
</evidence>
<feature type="domain" description="Piezo transmembrane helical unit" evidence="3">
    <location>
        <begin position="82"/>
        <end position="139"/>
    </location>
</feature>
<reference evidence="4" key="1">
    <citation type="submission" date="2021-01" db="EMBL/GenBank/DDBJ databases">
        <authorList>
            <person name="Corre E."/>
            <person name="Pelletier E."/>
            <person name="Niang G."/>
            <person name="Scheremetjew M."/>
            <person name="Finn R."/>
            <person name="Kale V."/>
            <person name="Holt S."/>
            <person name="Cochrane G."/>
            <person name="Meng A."/>
            <person name="Brown T."/>
            <person name="Cohen L."/>
        </authorList>
    </citation>
    <scope>NUCLEOTIDE SEQUENCE</scope>
    <source>
        <strain evidence="4">CCMP1320</strain>
    </source>
</reference>
<proteinExistence type="predicted"/>
<feature type="transmembrane region" description="Helical" evidence="2">
    <location>
        <begin position="120"/>
        <end position="142"/>
    </location>
</feature>
<keyword evidence="2" id="KW-0812">Transmembrane</keyword>
<accession>A0A7S3VT45</accession>
<feature type="transmembrane region" description="Helical" evidence="2">
    <location>
        <begin position="81"/>
        <end position="108"/>
    </location>
</feature>
<organism evidence="4">
    <name type="scientific">Dunaliella tertiolecta</name>
    <name type="common">Green alga</name>
    <dbReference type="NCBI Taxonomy" id="3047"/>
    <lineage>
        <taxon>Eukaryota</taxon>
        <taxon>Viridiplantae</taxon>
        <taxon>Chlorophyta</taxon>
        <taxon>core chlorophytes</taxon>
        <taxon>Chlorophyceae</taxon>
        <taxon>CS clade</taxon>
        <taxon>Chlamydomonadales</taxon>
        <taxon>Dunaliellaceae</taxon>
        <taxon>Dunaliella</taxon>
    </lineage>
</organism>
<evidence type="ECO:0000313" key="4">
    <source>
        <dbReference type="EMBL" id="CAE0505012.1"/>
    </source>
</evidence>
<evidence type="ECO:0000256" key="2">
    <source>
        <dbReference type="SAM" id="Phobius"/>
    </source>
</evidence>
<feature type="region of interest" description="Disordered" evidence="1">
    <location>
        <begin position="1"/>
        <end position="21"/>
    </location>
</feature>
<gene>
    <name evidence="4" type="ORF">DTER00134_LOCUS20085</name>
</gene>
<name>A0A7S3VT45_DUNTE</name>
<dbReference type="EMBL" id="HBIP01032930">
    <property type="protein sequence ID" value="CAE0505012.1"/>
    <property type="molecule type" value="Transcribed_RNA"/>
</dbReference>
<keyword evidence="2" id="KW-1133">Transmembrane helix</keyword>
<keyword evidence="2" id="KW-0472">Membrane</keyword>
<protein>
    <recommendedName>
        <fullName evidence="3">Piezo transmembrane helical unit domain-containing protein</fullName>
    </recommendedName>
</protein>
<evidence type="ECO:0000259" key="3">
    <source>
        <dbReference type="Pfam" id="PF23188"/>
    </source>
</evidence>
<dbReference type="InterPro" id="IPR056768">
    <property type="entry name" value="THU_Piezo"/>
</dbReference>
<sequence>MHGLLSEGQRSEEGVVGTGQATGREGLQQEEVLAAPSTLGMLDGQQLQGSSIYVQPPSGTPRGSPLLRWMRRRPSKRNDNSWVVCVAVVLLLVADLSLLSLVLPLFTFGFSLVSQYTPRLYWQAALVYAEVLLIAQYSYLCLVRCLCEASSAAEHGELSPGAWDQVSERPFFCDAWGQVSERPFFCSAWDQVSERPLFCNAWDQVSERPSFCNAWDQVGEHPYLFVWVAFQG</sequence>